<dbReference type="InterPro" id="IPR032387">
    <property type="entry name" value="ACAS_N"/>
</dbReference>
<dbReference type="Pfam" id="PF13193">
    <property type="entry name" value="AMP-binding_C"/>
    <property type="match status" value="1"/>
</dbReference>
<evidence type="ECO:0000256" key="3">
    <source>
        <dbReference type="ARBA" id="ARBA00022598"/>
    </source>
</evidence>
<evidence type="ECO:0000313" key="10">
    <source>
        <dbReference type="EMBL" id="ABF76334.1"/>
    </source>
</evidence>
<protein>
    <recommendedName>
        <fullName evidence="2">acetate--CoA ligase</fullName>
        <ecNumber evidence="2">6.2.1.1</ecNumber>
    </recommendedName>
</protein>
<dbReference type="InterPro" id="IPR000873">
    <property type="entry name" value="AMP-dep_synth/lig_dom"/>
</dbReference>
<evidence type="ECO:0000259" key="7">
    <source>
        <dbReference type="Pfam" id="PF00501"/>
    </source>
</evidence>
<dbReference type="EC" id="6.2.1.1" evidence="2"/>
<evidence type="ECO:0000256" key="6">
    <source>
        <dbReference type="ARBA" id="ARBA00022990"/>
    </source>
</evidence>
<dbReference type="PANTHER" id="PTHR24095">
    <property type="entry name" value="ACETYL-COENZYME A SYNTHETASE"/>
    <property type="match status" value="1"/>
</dbReference>
<keyword evidence="4" id="KW-0547">Nucleotide-binding</keyword>
<dbReference type="GO" id="GO:0005524">
    <property type="term" value="F:ATP binding"/>
    <property type="evidence" value="ECO:0007669"/>
    <property type="project" value="UniProtKB-KW"/>
</dbReference>
<feature type="domain" description="AMP-dependent synthetase/ligase" evidence="7">
    <location>
        <begin position="105"/>
        <end position="472"/>
    </location>
</feature>
<keyword evidence="3 10" id="KW-0436">Ligase</keyword>
<dbReference type="InterPro" id="IPR045851">
    <property type="entry name" value="AMP-bd_C_sf"/>
</dbReference>
<dbReference type="Pfam" id="PF16177">
    <property type="entry name" value="ACAS_N"/>
    <property type="match status" value="1"/>
</dbReference>
<gene>
    <name evidence="10" type="ordered locus">Bcen_1428</name>
</gene>
<sequence>MSTTDILWQPPSDWRTSTLLGELCACLGASSFEELIGISLREPQRYWAAVMTHLQFQWRTPPQRHVDLAGGPAFPRWFPGGRLNWVDHVLAHADGPRAMQAAVITETEDGRVSTTSYAALAREVRRLASRLATLGVGAGDRVGIMMTMGAQAAASLIAVSALGAIAVPLFTGFGADAVAARLTLADARVLLASGGYLRRGRTIDLKPVFDAVQEQMPGLRIVVHGDEPARSAALDDPASAHAAAPRAFPAQDPDQPFMIVFTSGTTGEPKGTVHTHAGFPLKILHDCAYHFELRPGDRCLWPSDMGWIVGPLTTVGALVRGATLVCYDGAPDHPGAGRLAEIIDRHQVTHFGASPTLIRSLAASPDAVDGAVLESLRVLMVAGEVIDPDHFAWFFHAFGRARLPVINYSGGTEASGALLGNVPVRPIRACAFNAVSPGVDAFAADEKGQRVRGVPGELVIAAPFVGMTSGFWNAADRYEETYWRQRPGLWTHGDLLLEDDDGQFFILGRADDTLKIAGKRLGPAEVESVVLGSPLVRDVAAVSLPDPVKGERLVVCVSTHGEPPSVLVKSLADRIEAALGKPFRPGVVHVVPDLPRTRNGKVMRRVVRNVLRGLPPGDVSALENPAALAALQALADQGTA</sequence>
<proteinExistence type="inferred from homology"/>
<dbReference type="Pfam" id="PF00501">
    <property type="entry name" value="AMP-binding"/>
    <property type="match status" value="1"/>
</dbReference>
<keyword evidence="5" id="KW-0067">ATP-binding</keyword>
<evidence type="ECO:0000256" key="4">
    <source>
        <dbReference type="ARBA" id="ARBA00022741"/>
    </source>
</evidence>
<organism evidence="10">
    <name type="scientific">Burkholderia orbicola (strain AU 1054)</name>
    <dbReference type="NCBI Taxonomy" id="331271"/>
    <lineage>
        <taxon>Bacteria</taxon>
        <taxon>Pseudomonadati</taxon>
        <taxon>Pseudomonadota</taxon>
        <taxon>Betaproteobacteria</taxon>
        <taxon>Burkholderiales</taxon>
        <taxon>Burkholderiaceae</taxon>
        <taxon>Burkholderia</taxon>
        <taxon>Burkholderia cepacia complex</taxon>
        <taxon>Burkholderia orbicola</taxon>
    </lineage>
</organism>
<dbReference type="InterPro" id="IPR025110">
    <property type="entry name" value="AMP-bd_C"/>
</dbReference>
<dbReference type="SUPFAM" id="SSF56801">
    <property type="entry name" value="Acetyl-CoA synthetase-like"/>
    <property type="match status" value="1"/>
</dbReference>
<dbReference type="GO" id="GO:0006085">
    <property type="term" value="P:acetyl-CoA biosynthetic process"/>
    <property type="evidence" value="ECO:0007669"/>
    <property type="project" value="TreeGrafter"/>
</dbReference>
<evidence type="ECO:0000259" key="9">
    <source>
        <dbReference type="Pfam" id="PF16177"/>
    </source>
</evidence>
<keyword evidence="6" id="KW-0007">Acetylation</keyword>
<dbReference type="InterPro" id="IPR020845">
    <property type="entry name" value="AMP-binding_CS"/>
</dbReference>
<dbReference type="AlphaFoldDB" id="A0A0H2XQS0"/>
<dbReference type="Gene3D" id="3.40.50.12780">
    <property type="entry name" value="N-terminal domain of ligase-like"/>
    <property type="match status" value="1"/>
</dbReference>
<evidence type="ECO:0000256" key="1">
    <source>
        <dbReference type="ARBA" id="ARBA00006432"/>
    </source>
</evidence>
<dbReference type="HOGENOM" id="CLU_000022_3_6_4"/>
<evidence type="ECO:0000256" key="5">
    <source>
        <dbReference type="ARBA" id="ARBA00022840"/>
    </source>
</evidence>
<comment type="similarity">
    <text evidence="1">Belongs to the ATP-dependent AMP-binding enzyme family.</text>
</comment>
<dbReference type="Gene3D" id="3.30.300.30">
    <property type="match status" value="1"/>
</dbReference>
<evidence type="ECO:0000256" key="2">
    <source>
        <dbReference type="ARBA" id="ARBA00013275"/>
    </source>
</evidence>
<feature type="domain" description="AMP-binding enzyme C-terminal" evidence="8">
    <location>
        <begin position="525"/>
        <end position="601"/>
    </location>
</feature>
<dbReference type="GO" id="GO:0003987">
    <property type="term" value="F:acetate-CoA ligase activity"/>
    <property type="evidence" value="ECO:0007669"/>
    <property type="project" value="UniProtKB-EC"/>
</dbReference>
<dbReference type="PROSITE" id="PS00455">
    <property type="entry name" value="AMP_BINDING"/>
    <property type="match status" value="1"/>
</dbReference>
<dbReference type="PANTHER" id="PTHR24095:SF14">
    <property type="entry name" value="ACETYL-COENZYME A SYNTHETASE 1"/>
    <property type="match status" value="1"/>
</dbReference>
<name>A0A0H2XQS0_BURO1</name>
<dbReference type="EMBL" id="CP000378">
    <property type="protein sequence ID" value="ABF76334.1"/>
    <property type="molecule type" value="Genomic_DNA"/>
</dbReference>
<accession>A0A0H2XQS0</accession>
<evidence type="ECO:0000259" key="8">
    <source>
        <dbReference type="Pfam" id="PF13193"/>
    </source>
</evidence>
<dbReference type="InterPro" id="IPR042099">
    <property type="entry name" value="ANL_N_sf"/>
</dbReference>
<reference evidence="10" key="1">
    <citation type="submission" date="2006-05" db="EMBL/GenBank/DDBJ databases">
        <title>Complete sequence of chromosome 1 of Burkholderia cenocepacia AU 1054.</title>
        <authorList>
            <consortium name="US DOE Joint Genome Institute"/>
            <person name="Copeland A."/>
            <person name="Lucas S."/>
            <person name="Lapidus A."/>
            <person name="Barry K."/>
            <person name="Detter J.C."/>
            <person name="Glavina del Rio T."/>
            <person name="Hammon N."/>
            <person name="Israni S."/>
            <person name="Dalin E."/>
            <person name="Tice H."/>
            <person name="Pitluck S."/>
            <person name="Chain P."/>
            <person name="Malfatti S."/>
            <person name="Shin M."/>
            <person name="Vergez L."/>
            <person name="Schmutz J."/>
            <person name="Larimer F."/>
            <person name="Land M."/>
            <person name="Hauser L."/>
            <person name="Kyrpides N."/>
            <person name="Lykidis A."/>
            <person name="LiPuma J.J."/>
            <person name="Konstantinidis K."/>
            <person name="Tiedje J.M."/>
            <person name="Richardson P."/>
        </authorList>
    </citation>
    <scope>NUCLEOTIDE SEQUENCE [LARGE SCALE GENOMIC DNA]</scope>
    <source>
        <strain evidence="10">AU 1054</strain>
    </source>
</reference>
<feature type="domain" description="Acetyl-coenzyme A synthetase N-terminal" evidence="9">
    <location>
        <begin position="35"/>
        <end position="85"/>
    </location>
</feature>